<keyword evidence="2" id="KW-1185">Reference proteome</keyword>
<dbReference type="RefSeq" id="WP_231314667.1">
    <property type="nucleotide sequence ID" value="NZ_JAJODE010000014.1"/>
</dbReference>
<gene>
    <name evidence="1" type="ORF">LRS37_07100</name>
</gene>
<dbReference type="Proteomes" id="UP001162836">
    <property type="component" value="Unassembled WGS sequence"/>
</dbReference>
<name>A0ABS8QHH3_9BACI</name>
<proteinExistence type="predicted"/>
<protein>
    <submittedName>
        <fullName evidence="1">Uncharacterized protein</fullName>
    </submittedName>
</protein>
<accession>A0ABS8QHH3</accession>
<evidence type="ECO:0000313" key="1">
    <source>
        <dbReference type="EMBL" id="MCD4838642.1"/>
    </source>
</evidence>
<dbReference type="EMBL" id="JAJODE010000014">
    <property type="protein sequence ID" value="MCD4838642.1"/>
    <property type="molecule type" value="Genomic_DNA"/>
</dbReference>
<sequence>MYQITNMIIDDDFATEEYVTVQFFHNHKQYSVTFKKADLEVVNEWVFEEETSLPADLPNEVIESIREKIKKNNY</sequence>
<evidence type="ECO:0000313" key="2">
    <source>
        <dbReference type="Proteomes" id="UP001162836"/>
    </source>
</evidence>
<comment type="caution">
    <text evidence="1">The sequence shown here is derived from an EMBL/GenBank/DDBJ whole genome shotgun (WGS) entry which is preliminary data.</text>
</comment>
<organism evidence="1 2">
    <name type="scientific">Neobacillus sedimentimangrovi</name>
    <dbReference type="NCBI Taxonomy" id="2699460"/>
    <lineage>
        <taxon>Bacteria</taxon>
        <taxon>Bacillati</taxon>
        <taxon>Bacillota</taxon>
        <taxon>Bacilli</taxon>
        <taxon>Bacillales</taxon>
        <taxon>Bacillaceae</taxon>
        <taxon>Neobacillus</taxon>
    </lineage>
</organism>
<reference evidence="1 2" key="1">
    <citation type="journal article" date="2023" name="Antonie Van Leeuwenhoek">
        <title>Unveiling the genomic potential of a novel thermostable glycoside hydrolases producing Neobacillus sedimentimangrovi UE25.</title>
        <authorList>
            <person name="Ejaz U."/>
            <person name="Saleem F."/>
            <person name="Rashid R."/>
            <person name="Hasan K.A."/>
            <person name="Syed M.N."/>
            <person name="Sohail M."/>
        </authorList>
    </citation>
    <scope>NUCLEOTIDE SEQUENCE [LARGE SCALE GENOMIC DNA]</scope>
    <source>
        <strain evidence="1 2">UE25</strain>
    </source>
</reference>